<dbReference type="InterPro" id="IPR006203">
    <property type="entry name" value="GHMP_knse_ATP-bd_CS"/>
</dbReference>
<feature type="domain" description="GHMP kinase N-terminal" evidence="15">
    <location>
        <begin position="78"/>
        <end position="160"/>
    </location>
</feature>
<dbReference type="SUPFAM" id="SSF55060">
    <property type="entry name" value="GHMP Kinase, C-terminal domain"/>
    <property type="match status" value="1"/>
</dbReference>
<feature type="domain" description="GHMP kinase C-terminal" evidence="16">
    <location>
        <begin position="225"/>
        <end position="299"/>
    </location>
</feature>
<evidence type="ECO:0000256" key="8">
    <source>
        <dbReference type="ARBA" id="ARBA00022777"/>
    </source>
</evidence>
<dbReference type="InterPro" id="IPR020568">
    <property type="entry name" value="Ribosomal_Su5_D2-typ_SF"/>
</dbReference>
<dbReference type="Pfam" id="PF08544">
    <property type="entry name" value="GHMP_kinases_C"/>
    <property type="match status" value="1"/>
</dbReference>
<comment type="similarity">
    <text evidence="2 14">Belongs to the GHMP kinase family. Mevalonate kinase subfamily.</text>
</comment>
<comment type="subcellular location">
    <subcellularLocation>
        <location evidence="1 14">Cytoplasm</location>
    </subcellularLocation>
</comment>
<dbReference type="Proteomes" id="UP000067738">
    <property type="component" value="Chromosome"/>
</dbReference>
<feature type="binding site" evidence="14">
    <location>
        <begin position="101"/>
        <end position="111"/>
    </location>
    <ligand>
        <name>ATP</name>
        <dbReference type="ChEBI" id="CHEBI:30616"/>
    </ligand>
</feature>
<dbReference type="InterPro" id="IPR006205">
    <property type="entry name" value="Mev_gal_kin"/>
</dbReference>
<keyword evidence="8 14" id="KW-0418">Kinase</keyword>
<proteinExistence type="inferred from homology"/>
<keyword evidence="18" id="KW-1185">Reference proteome</keyword>
<dbReference type="PROSITE" id="PS00627">
    <property type="entry name" value="GHMP_KINASES_ATP"/>
    <property type="match status" value="1"/>
</dbReference>
<evidence type="ECO:0000256" key="11">
    <source>
        <dbReference type="ARBA" id="ARBA00023098"/>
    </source>
</evidence>
<dbReference type="GO" id="GO:0000287">
    <property type="term" value="F:magnesium ion binding"/>
    <property type="evidence" value="ECO:0007669"/>
    <property type="project" value="UniProtKB-UniRule"/>
</dbReference>
<comment type="pathway">
    <text evidence="13 14">Isoprenoid biosynthesis; isopentenyl diphosphate biosynthesis via mevalonate pathway; isopentenyl diphosphate from (R)-mevalonate: step 1/3.</text>
</comment>
<dbReference type="Pfam" id="PF00288">
    <property type="entry name" value="GHMP_kinases_N"/>
    <property type="match status" value="1"/>
</dbReference>
<dbReference type="PRINTS" id="PR00959">
    <property type="entry name" value="MEVGALKINASE"/>
</dbReference>
<dbReference type="InterPro" id="IPR022937">
    <property type="entry name" value="Mevalonate_kinase_arc"/>
</dbReference>
<comment type="cofactor">
    <cofactor evidence="14">
        <name>Mg(2+)</name>
        <dbReference type="ChEBI" id="CHEBI:18420"/>
    </cofactor>
</comment>
<evidence type="ECO:0000256" key="13">
    <source>
        <dbReference type="ARBA" id="ARBA00029438"/>
    </source>
</evidence>
<dbReference type="RefSeq" id="WP_058739643.1">
    <property type="nucleotide sequence ID" value="NZ_CP011266.1"/>
</dbReference>
<dbReference type="InterPro" id="IPR013750">
    <property type="entry name" value="GHMP_kinase_C_dom"/>
</dbReference>
<dbReference type="GO" id="GO:0019287">
    <property type="term" value="P:isopentenyl diphosphate biosynthetic process, mevalonate pathway"/>
    <property type="evidence" value="ECO:0007669"/>
    <property type="project" value="UniProtKB-UniRule"/>
</dbReference>
<dbReference type="GO" id="GO:0005524">
    <property type="term" value="F:ATP binding"/>
    <property type="evidence" value="ECO:0007669"/>
    <property type="project" value="UniProtKB-UniRule"/>
</dbReference>
<evidence type="ECO:0000256" key="12">
    <source>
        <dbReference type="ARBA" id="ARBA00023229"/>
    </source>
</evidence>
<dbReference type="GO" id="GO:0005829">
    <property type="term" value="C:cytosol"/>
    <property type="evidence" value="ECO:0007669"/>
    <property type="project" value="TreeGrafter"/>
</dbReference>
<dbReference type="SUPFAM" id="SSF54211">
    <property type="entry name" value="Ribosomal protein S5 domain 2-like"/>
    <property type="match status" value="1"/>
</dbReference>
<keyword evidence="10 14" id="KW-0460">Magnesium</keyword>
<comment type="function">
    <text evidence="14">Catalyzes the phosphorylation of (R)-mevalonate (MVA) to (R)-mevalonate 5-phosphate (MVAP). Functions in the mevalonate (MVA) pathway leading to isopentenyl diphosphate (IPP), a key precursor for the biosynthesis of isoprenoid compounds such as archaeal membrane lipids.</text>
</comment>
<dbReference type="NCBIfam" id="TIGR00549">
    <property type="entry name" value="mevalon_kin"/>
    <property type="match status" value="1"/>
</dbReference>
<dbReference type="HAMAP" id="MF_00217">
    <property type="entry name" value="Mevalonate_kinase"/>
    <property type="match status" value="1"/>
</dbReference>
<evidence type="ECO:0000256" key="7">
    <source>
        <dbReference type="ARBA" id="ARBA00022741"/>
    </source>
</evidence>
<keyword evidence="7 14" id="KW-0547">Nucleotide-binding</keyword>
<evidence type="ECO:0000256" key="4">
    <source>
        <dbReference type="ARBA" id="ARBA00022490"/>
    </source>
</evidence>
<evidence type="ECO:0000259" key="15">
    <source>
        <dbReference type="Pfam" id="PF00288"/>
    </source>
</evidence>
<dbReference type="KEGG" id="mmil:sm9_1641"/>
<name>A0A0U3E8Y2_9EURY</name>
<evidence type="ECO:0000313" key="18">
    <source>
        <dbReference type="Proteomes" id="UP000067738"/>
    </source>
</evidence>
<evidence type="ECO:0000256" key="14">
    <source>
        <dbReference type="HAMAP-Rule" id="MF_00217"/>
    </source>
</evidence>
<dbReference type="OrthoDB" id="19001at2157"/>
<dbReference type="Gene3D" id="3.30.230.10">
    <property type="match status" value="1"/>
</dbReference>
<dbReference type="AlphaFoldDB" id="A0A0U3E8Y2"/>
<keyword evidence="11 14" id="KW-0443">Lipid metabolism</keyword>
<keyword evidence="5 14" id="KW-0444">Lipid biosynthesis</keyword>
<dbReference type="PANTHER" id="PTHR43290:SF2">
    <property type="entry name" value="MEVALONATE KINASE"/>
    <property type="match status" value="1"/>
</dbReference>
<keyword evidence="9 14" id="KW-0067">ATP-binding</keyword>
<dbReference type="GeneID" id="26736582"/>
<evidence type="ECO:0000256" key="2">
    <source>
        <dbReference type="ARBA" id="ARBA00006495"/>
    </source>
</evidence>
<feature type="active site" description="Proton acceptor" evidence="14">
    <location>
        <position position="152"/>
    </location>
</feature>
<dbReference type="InterPro" id="IPR014721">
    <property type="entry name" value="Ribsml_uS5_D2-typ_fold_subgr"/>
</dbReference>
<dbReference type="PANTHER" id="PTHR43290">
    <property type="entry name" value="MEVALONATE KINASE"/>
    <property type="match status" value="1"/>
</dbReference>
<sequence length="320" mass="34891">MKAIASAPAKMILFGEHSVVYGEPAIAGAVNKRAYVEIKKSYNDKSILKSYDLNFEVELDTRNKSYILKKGKPGIIRYILEAFYRVHDHSPIVMTLSSEIPIGSGLGSSAAVTVATLAALYRYHNIRFNKKSLAHDAHMVEQAVQGVASPLDTLVSTYGGLVYLSRNKTFEPFRVNFNAPFVVGYTNKHGNTGKMVKDVRSLKNRNSKVINPVITAMGNLTNYAKQAILKQDYSKIGELMNINHGFLDVLGVNTVELSRMVYAARECGAIGSKITGAGGGGSIIALCPGKSKEVARGIAKEDNVLQVNFTKRGVSSRVRM</sequence>
<gene>
    <name evidence="14 17" type="primary">mvk</name>
    <name evidence="17" type="ORF">sm9_1641</name>
</gene>
<evidence type="ECO:0000256" key="1">
    <source>
        <dbReference type="ARBA" id="ARBA00004496"/>
    </source>
</evidence>
<evidence type="ECO:0000256" key="3">
    <source>
        <dbReference type="ARBA" id="ARBA00012103"/>
    </source>
</evidence>
<dbReference type="UniPathway" id="UPA00057">
    <property type="reaction ID" value="UER00098"/>
</dbReference>
<dbReference type="EC" id="2.7.1.36" evidence="3 14"/>
<evidence type="ECO:0000256" key="6">
    <source>
        <dbReference type="ARBA" id="ARBA00022679"/>
    </source>
</evidence>
<organism evidence="17 18">
    <name type="scientific">Methanobrevibacter millerae</name>
    <dbReference type="NCBI Taxonomy" id="230361"/>
    <lineage>
        <taxon>Archaea</taxon>
        <taxon>Methanobacteriati</taxon>
        <taxon>Methanobacteriota</taxon>
        <taxon>Methanomada group</taxon>
        <taxon>Methanobacteria</taxon>
        <taxon>Methanobacteriales</taxon>
        <taxon>Methanobacteriaceae</taxon>
        <taxon>Methanobrevibacter</taxon>
    </lineage>
</organism>
<reference evidence="17 18" key="1">
    <citation type="submission" date="2015-04" db="EMBL/GenBank/DDBJ databases">
        <title>The complete genome sequence of the rumen methanogen Methanobrevibacter millerae SM9.</title>
        <authorList>
            <person name="Leahy S.C."/>
            <person name="Kelly W.J."/>
            <person name="Pacheco D.M."/>
            <person name="Li D."/>
            <person name="Altermann E."/>
            <person name="Attwood G.T."/>
        </authorList>
    </citation>
    <scope>NUCLEOTIDE SEQUENCE [LARGE SCALE GENOMIC DNA]</scope>
    <source>
        <strain evidence="17 18">SM9</strain>
    </source>
</reference>
<comment type="subunit">
    <text evidence="14">Homodimer.</text>
</comment>
<evidence type="ECO:0000256" key="10">
    <source>
        <dbReference type="ARBA" id="ARBA00022842"/>
    </source>
</evidence>
<dbReference type="PATRIC" id="fig|230361.4.peg.1700"/>
<dbReference type="EMBL" id="CP011266">
    <property type="protein sequence ID" value="ALT69408.1"/>
    <property type="molecule type" value="Genomic_DNA"/>
</dbReference>
<dbReference type="InterPro" id="IPR006204">
    <property type="entry name" value="GHMP_kinase_N_dom"/>
</dbReference>
<evidence type="ECO:0000313" key="17">
    <source>
        <dbReference type="EMBL" id="ALT69408.1"/>
    </source>
</evidence>
<keyword evidence="6 14" id="KW-0808">Transferase</keyword>
<dbReference type="GO" id="GO:0004496">
    <property type="term" value="F:mevalonate kinase activity"/>
    <property type="evidence" value="ECO:0007669"/>
    <property type="project" value="UniProtKB-UniRule"/>
</dbReference>
<accession>A0A0U3E8Y2</accession>
<comment type="catalytic activity">
    <reaction evidence="14">
        <text>(R)-mevalonate + ATP = (R)-5-phosphomevalonate + ADP + H(+)</text>
        <dbReference type="Rhea" id="RHEA:17065"/>
        <dbReference type="ChEBI" id="CHEBI:15378"/>
        <dbReference type="ChEBI" id="CHEBI:30616"/>
        <dbReference type="ChEBI" id="CHEBI:36464"/>
        <dbReference type="ChEBI" id="CHEBI:58146"/>
        <dbReference type="ChEBI" id="CHEBI:456216"/>
        <dbReference type="EC" id="2.7.1.36"/>
    </reaction>
</comment>
<keyword evidence="12 14" id="KW-0414">Isoprene biosynthesis</keyword>
<dbReference type="Gene3D" id="3.30.70.890">
    <property type="entry name" value="GHMP kinase, C-terminal domain"/>
    <property type="match status" value="1"/>
</dbReference>
<evidence type="ECO:0000256" key="5">
    <source>
        <dbReference type="ARBA" id="ARBA00022516"/>
    </source>
</evidence>
<protein>
    <recommendedName>
        <fullName evidence="3 14">Mevalonate kinase</fullName>
        <shortName evidence="14">MK</shortName>
        <shortName evidence="14">MVK</shortName>
        <ecNumber evidence="3 14">2.7.1.36</ecNumber>
    </recommendedName>
</protein>
<evidence type="ECO:0000256" key="9">
    <source>
        <dbReference type="ARBA" id="ARBA00022840"/>
    </source>
</evidence>
<keyword evidence="4 14" id="KW-0963">Cytoplasm</keyword>
<dbReference type="InterPro" id="IPR036554">
    <property type="entry name" value="GHMP_kinase_C_sf"/>
</dbReference>
<evidence type="ECO:0000259" key="16">
    <source>
        <dbReference type="Pfam" id="PF08544"/>
    </source>
</evidence>